<feature type="domain" description="Protein kinase" evidence="7">
    <location>
        <begin position="7"/>
        <end position="280"/>
    </location>
</feature>
<name>A0A4Y6PP89_PERCE</name>
<evidence type="ECO:0000313" key="8">
    <source>
        <dbReference type="EMBL" id="QDG50138.1"/>
    </source>
</evidence>
<dbReference type="EMBL" id="CP041186">
    <property type="protein sequence ID" value="QDG50138.1"/>
    <property type="molecule type" value="Genomic_DNA"/>
</dbReference>
<dbReference type="InterPro" id="IPR000719">
    <property type="entry name" value="Prot_kinase_dom"/>
</dbReference>
<dbReference type="InterPro" id="IPR011990">
    <property type="entry name" value="TPR-like_helical_dom_sf"/>
</dbReference>
<dbReference type="GO" id="GO:0004674">
    <property type="term" value="F:protein serine/threonine kinase activity"/>
    <property type="evidence" value="ECO:0007669"/>
    <property type="project" value="TreeGrafter"/>
</dbReference>
<gene>
    <name evidence="8" type="ORF">FIV42_05130</name>
</gene>
<dbReference type="InterPro" id="IPR041664">
    <property type="entry name" value="AAA_16"/>
</dbReference>
<dbReference type="OrthoDB" id="5477118at2"/>
<dbReference type="SMART" id="SM00220">
    <property type="entry name" value="S_TKc"/>
    <property type="match status" value="1"/>
</dbReference>
<dbReference type="PANTHER" id="PTHR43289">
    <property type="entry name" value="MITOGEN-ACTIVATED PROTEIN KINASE KINASE KINASE 20-RELATED"/>
    <property type="match status" value="1"/>
</dbReference>
<dbReference type="Gene3D" id="1.25.40.10">
    <property type="entry name" value="Tetratricopeptide repeat domain"/>
    <property type="match status" value="2"/>
</dbReference>
<dbReference type="PANTHER" id="PTHR43289:SF6">
    <property type="entry name" value="SERINE_THREONINE-PROTEIN KINASE NEKL-3"/>
    <property type="match status" value="1"/>
</dbReference>
<dbReference type="AlphaFoldDB" id="A0A4Y6PP89"/>
<evidence type="ECO:0000256" key="1">
    <source>
        <dbReference type="ARBA" id="ARBA00022679"/>
    </source>
</evidence>
<evidence type="ECO:0000259" key="7">
    <source>
        <dbReference type="PROSITE" id="PS50011"/>
    </source>
</evidence>
<reference evidence="8 9" key="1">
    <citation type="submission" date="2019-06" db="EMBL/GenBank/DDBJ databases">
        <title>Persicimonas caeni gen. nov., sp. nov., a predatory bacterium isolated from solar saltern.</title>
        <authorList>
            <person name="Wang S."/>
        </authorList>
    </citation>
    <scope>NUCLEOTIDE SEQUENCE [LARGE SCALE GENOMIC DNA]</scope>
    <source>
        <strain evidence="8 9">YN101</strain>
    </source>
</reference>
<dbReference type="Gene3D" id="3.30.200.20">
    <property type="entry name" value="Phosphorylase Kinase, domain 1"/>
    <property type="match status" value="1"/>
</dbReference>
<protein>
    <submittedName>
        <fullName evidence="8">Serine/threonine-protein kinase PknK</fullName>
    </submittedName>
</protein>
<dbReference type="Pfam" id="PF00069">
    <property type="entry name" value="Pkinase"/>
    <property type="match status" value="1"/>
</dbReference>
<dbReference type="Proteomes" id="UP000315995">
    <property type="component" value="Chromosome"/>
</dbReference>
<evidence type="ECO:0000256" key="5">
    <source>
        <dbReference type="PROSITE-ProRule" id="PRU10141"/>
    </source>
</evidence>
<evidence type="ECO:0000256" key="6">
    <source>
        <dbReference type="SAM" id="MobiDB-lite"/>
    </source>
</evidence>
<sequence>MRHLGSFKLHNRLGRGGMGEVWRAEHEPTGEVFAVKVIRRGLGNAGKYMRAFEREVRATARLDHPGVVRIVDYGVIEPSTGAMSGWNVGTPWFAMEYASQGNLENLMRYMTWSTVKSVLVSVLDALAHSHARGLVHRDIKPSNILLDGSGEHVRVLLSDFGLVHAVGRGGAGEPSHTQERSGTPSYMAPEQVRGDWRDFGPWTDLYALGCVAYELACGRPPFEANNAPGMWLKHLEAPVPPLEATIGVPDGFERWLQRLLAKEPARRFQCAADAAWNLLLLGDVDDESLDVEFGGVASHADAKTWTHLPGPISPDKMSPDKMSPDKMSPGDVSPVDKTASLSGAPAPPVQTTRALDSLLSARTDGVGLWSQTSHGEETSAPFSSRPTTGRKRIDPRGVSFSDHAIVPDYEMPALARSWHTEADAVDVRRRGRTSLGLLGLRRPPLVGRERERDVLWGELSRVFSTRTTRGVIVGGPAGVGKARVLGWFVQRAQEVGAAKVLRIPESEASGAGDALRLALCDHLRTWGLSRSECRQRIQTYIDERLTTDDPEIVELLERVDVPALAQLMTPSGARRAADEPAFHFSEPTQKWSVIARFLTLEAALRPLIVWIDGANSQSQSLDLARYLLVQEHLAEMGCMIVISLRDAQAVELQGTGGRLAELVGHDAVVELPLEPMGDAEQRRVVEDLLELHPDLVDRIHRHARGSMLFAVHLVNHLVERDMLRRSERGYRLADAEQPFPKDFDELWQARLDQLIGALPGTGTDTGADKVWAALEAAAALGESFSREEYGALVDTLELTVPERLWDELSRQGLASATPTGWRMAEESLRHMLEKRSKRVGRWAPINAAVARLLVSEGLSANAMQRRALHLRRAGFCEAALEPLREAGRELMQEASFEQARTCLNQYRELVDSLQLDGNDPRRTADLALQAEIARIIGDPGEARRWVGLFLEEAAYVDDPTGLGTVLYVLAELDRLDGEVERGAYFYEHAAHLFKRVYHVEGQVRAWSGEAWMRGFAGELEQAEALFTHAIDTARQLPTRPVRAELAWCYQGLAEFAWIRGQQGRAAQYNHRAERLARAVGAPVYIGMARRLQADLALERGDEQEAWIGYRSALDMLLAVNSRLADLARTGAVLAAMKAERFDEADELLAPLERVTRIDGRYTYRLLFHVMQLPLLAHRGDIGAWDVEFARTQQLLDEMSFIFPYVPQALELAAELLEAAGHHERAQRATNVGRTQWRRLGR</sequence>
<dbReference type="Pfam" id="PF13191">
    <property type="entry name" value="AAA_16"/>
    <property type="match status" value="1"/>
</dbReference>
<dbReference type="InterPro" id="IPR011009">
    <property type="entry name" value="Kinase-like_dom_sf"/>
</dbReference>
<dbReference type="PROSITE" id="PS50011">
    <property type="entry name" value="PROTEIN_KINASE_DOM"/>
    <property type="match status" value="1"/>
</dbReference>
<dbReference type="RefSeq" id="WP_141196634.1">
    <property type="nucleotide sequence ID" value="NZ_CP041186.1"/>
</dbReference>
<accession>A0A4Y6PP89</accession>
<feature type="binding site" evidence="5">
    <location>
        <position position="36"/>
    </location>
    <ligand>
        <name>ATP</name>
        <dbReference type="ChEBI" id="CHEBI:30616"/>
    </ligand>
</feature>
<evidence type="ECO:0000256" key="4">
    <source>
        <dbReference type="ARBA" id="ARBA00022840"/>
    </source>
</evidence>
<dbReference type="PROSITE" id="PS00108">
    <property type="entry name" value="PROTEIN_KINASE_ST"/>
    <property type="match status" value="1"/>
</dbReference>
<keyword evidence="1" id="KW-0808">Transferase</keyword>
<dbReference type="SUPFAM" id="SSF48452">
    <property type="entry name" value="TPR-like"/>
    <property type="match status" value="2"/>
</dbReference>
<keyword evidence="2 5" id="KW-0547">Nucleotide-binding</keyword>
<evidence type="ECO:0000256" key="3">
    <source>
        <dbReference type="ARBA" id="ARBA00022777"/>
    </source>
</evidence>
<keyword evidence="3 8" id="KW-0418">Kinase</keyword>
<proteinExistence type="predicted"/>
<dbReference type="SUPFAM" id="SSF56112">
    <property type="entry name" value="Protein kinase-like (PK-like)"/>
    <property type="match status" value="1"/>
</dbReference>
<organism evidence="8 9">
    <name type="scientific">Persicimonas caeni</name>
    <dbReference type="NCBI Taxonomy" id="2292766"/>
    <lineage>
        <taxon>Bacteria</taxon>
        <taxon>Deltaproteobacteria</taxon>
        <taxon>Bradymonadales</taxon>
        <taxon>Bradymonadaceae</taxon>
        <taxon>Persicimonas</taxon>
    </lineage>
</organism>
<evidence type="ECO:0000313" key="9">
    <source>
        <dbReference type="Proteomes" id="UP000315995"/>
    </source>
</evidence>
<dbReference type="InterPro" id="IPR008271">
    <property type="entry name" value="Ser/Thr_kinase_AS"/>
</dbReference>
<dbReference type="PROSITE" id="PS00107">
    <property type="entry name" value="PROTEIN_KINASE_ATP"/>
    <property type="match status" value="1"/>
</dbReference>
<keyword evidence="4 5" id="KW-0067">ATP-binding</keyword>
<feature type="region of interest" description="Disordered" evidence="6">
    <location>
        <begin position="304"/>
        <end position="349"/>
    </location>
</feature>
<dbReference type="InterPro" id="IPR017441">
    <property type="entry name" value="Protein_kinase_ATP_BS"/>
</dbReference>
<dbReference type="Gene3D" id="1.10.510.10">
    <property type="entry name" value="Transferase(Phosphotransferase) domain 1"/>
    <property type="match status" value="1"/>
</dbReference>
<evidence type="ECO:0000256" key="2">
    <source>
        <dbReference type="ARBA" id="ARBA00022741"/>
    </source>
</evidence>
<dbReference type="GO" id="GO:0005524">
    <property type="term" value="F:ATP binding"/>
    <property type="evidence" value="ECO:0007669"/>
    <property type="project" value="UniProtKB-UniRule"/>
</dbReference>
<accession>A0A5B8Y6H6</accession>
<keyword evidence="9" id="KW-1185">Reference proteome</keyword>
<dbReference type="CDD" id="cd14014">
    <property type="entry name" value="STKc_PknB_like"/>
    <property type="match status" value="1"/>
</dbReference>
<feature type="region of interest" description="Disordered" evidence="6">
    <location>
        <begin position="369"/>
        <end position="396"/>
    </location>
</feature>